<keyword evidence="6 7" id="KW-0413">Isomerase</keyword>
<evidence type="ECO:0000256" key="2">
    <source>
        <dbReference type="ARBA" id="ARBA00001933"/>
    </source>
</evidence>
<evidence type="ECO:0000313" key="12">
    <source>
        <dbReference type="Proteomes" id="UP000070578"/>
    </source>
</evidence>
<comment type="similarity">
    <text evidence="3 7">Belongs to the alanine racemase family.</text>
</comment>
<dbReference type="PRINTS" id="PR00992">
    <property type="entry name" value="ALARACEMASE"/>
</dbReference>
<dbReference type="AlphaFoldDB" id="A0A139BVK9"/>
<feature type="active site" description="Proton acceptor; specific for L-alanine" evidence="7">
    <location>
        <position position="256"/>
    </location>
</feature>
<feature type="binding site" evidence="7 9">
    <location>
        <position position="134"/>
    </location>
    <ligand>
        <name>substrate</name>
    </ligand>
</feature>
<dbReference type="FunFam" id="2.40.37.10:FF:000002">
    <property type="entry name" value="Alanine racemase"/>
    <property type="match status" value="1"/>
</dbReference>
<reference evidence="11 12" key="1">
    <citation type="submission" date="2016-02" db="EMBL/GenBank/DDBJ databases">
        <authorList>
            <person name="Wen L."/>
            <person name="He K."/>
            <person name="Yang H."/>
        </authorList>
    </citation>
    <scope>NUCLEOTIDE SEQUENCE [LARGE SCALE GENOMIC DNA]</scope>
    <source>
        <strain evidence="11">ShG14-8</strain>
    </source>
</reference>
<dbReference type="Proteomes" id="UP000070578">
    <property type="component" value="Unassembled WGS sequence"/>
</dbReference>
<evidence type="ECO:0000256" key="3">
    <source>
        <dbReference type="ARBA" id="ARBA00007880"/>
    </source>
</evidence>
<proteinExistence type="inferred from homology"/>
<evidence type="ECO:0000256" key="1">
    <source>
        <dbReference type="ARBA" id="ARBA00000316"/>
    </source>
</evidence>
<evidence type="ECO:0000256" key="8">
    <source>
        <dbReference type="PIRSR" id="PIRSR600821-50"/>
    </source>
</evidence>
<feature type="active site" description="Proton acceptor; specific for D-alanine" evidence="7">
    <location>
        <position position="34"/>
    </location>
</feature>
<dbReference type="GO" id="GO:0030632">
    <property type="term" value="P:D-alanine biosynthetic process"/>
    <property type="evidence" value="ECO:0007669"/>
    <property type="project" value="UniProtKB-UniRule"/>
</dbReference>
<dbReference type="SUPFAM" id="SSF50621">
    <property type="entry name" value="Alanine racemase C-terminal domain-like"/>
    <property type="match status" value="1"/>
</dbReference>
<dbReference type="PANTHER" id="PTHR30511:SF0">
    <property type="entry name" value="ALANINE RACEMASE, CATABOLIC-RELATED"/>
    <property type="match status" value="1"/>
</dbReference>
<dbReference type="EMBL" id="LSLI01000013">
    <property type="protein sequence ID" value="KXS33022.1"/>
    <property type="molecule type" value="Genomic_DNA"/>
</dbReference>
<evidence type="ECO:0000259" key="10">
    <source>
        <dbReference type="SMART" id="SM01005"/>
    </source>
</evidence>
<feature type="modified residue" description="N6-(pyridoxal phosphate)lysine" evidence="7 8">
    <location>
        <position position="34"/>
    </location>
</feature>
<dbReference type="InterPro" id="IPR000821">
    <property type="entry name" value="Ala_racemase"/>
</dbReference>
<feature type="domain" description="Alanine racemase C-terminal" evidence="10">
    <location>
        <begin position="235"/>
        <end position="357"/>
    </location>
</feature>
<dbReference type="CDD" id="cd06827">
    <property type="entry name" value="PLPDE_III_AR_proteobact"/>
    <property type="match status" value="1"/>
</dbReference>
<feature type="binding site" evidence="7 9">
    <location>
        <position position="304"/>
    </location>
    <ligand>
        <name>substrate</name>
    </ligand>
</feature>
<evidence type="ECO:0000313" key="11">
    <source>
        <dbReference type="EMBL" id="KXS33022.1"/>
    </source>
</evidence>
<comment type="caution">
    <text evidence="11">The sequence shown here is derived from an EMBL/GenBank/DDBJ whole genome shotgun (WGS) entry which is preliminary data.</text>
</comment>
<dbReference type="GO" id="GO:0005829">
    <property type="term" value="C:cytosol"/>
    <property type="evidence" value="ECO:0007669"/>
    <property type="project" value="TreeGrafter"/>
</dbReference>
<dbReference type="NCBIfam" id="TIGR00492">
    <property type="entry name" value="alr"/>
    <property type="match status" value="1"/>
</dbReference>
<evidence type="ECO:0000256" key="7">
    <source>
        <dbReference type="HAMAP-Rule" id="MF_01201"/>
    </source>
</evidence>
<dbReference type="Pfam" id="PF01168">
    <property type="entry name" value="Ala_racemase_N"/>
    <property type="match status" value="1"/>
</dbReference>
<evidence type="ECO:0000256" key="4">
    <source>
        <dbReference type="ARBA" id="ARBA00013089"/>
    </source>
</evidence>
<dbReference type="SMART" id="SM01005">
    <property type="entry name" value="Ala_racemase_C"/>
    <property type="match status" value="1"/>
</dbReference>
<dbReference type="Gene3D" id="2.40.37.10">
    <property type="entry name" value="Lyase, Ornithine Decarboxylase, Chain A, domain 1"/>
    <property type="match status" value="1"/>
</dbReference>
<dbReference type="GO" id="GO:0008784">
    <property type="term" value="F:alanine racemase activity"/>
    <property type="evidence" value="ECO:0007669"/>
    <property type="project" value="UniProtKB-UniRule"/>
</dbReference>
<comment type="cofactor">
    <cofactor evidence="2 7 8">
        <name>pyridoxal 5'-phosphate</name>
        <dbReference type="ChEBI" id="CHEBI:597326"/>
    </cofactor>
</comment>
<dbReference type="GO" id="GO:0030170">
    <property type="term" value="F:pyridoxal phosphate binding"/>
    <property type="evidence" value="ECO:0007669"/>
    <property type="project" value="UniProtKB-UniRule"/>
</dbReference>
<dbReference type="InterPro" id="IPR020622">
    <property type="entry name" value="Ala_racemase_pyridoxalP-BS"/>
</dbReference>
<name>A0A139BVK9_9PROT</name>
<evidence type="ECO:0000256" key="9">
    <source>
        <dbReference type="PIRSR" id="PIRSR600821-52"/>
    </source>
</evidence>
<keyword evidence="5 7" id="KW-0663">Pyridoxal phosphate</keyword>
<dbReference type="PROSITE" id="PS00395">
    <property type="entry name" value="ALANINE_RACEMASE"/>
    <property type="match status" value="1"/>
</dbReference>
<comment type="pathway">
    <text evidence="7">Amino-acid biosynthesis; D-alanine biosynthesis; D-alanine from L-alanine: step 1/1.</text>
</comment>
<dbReference type="Pfam" id="PF00842">
    <property type="entry name" value="Ala_racemase_C"/>
    <property type="match status" value="1"/>
</dbReference>
<organism evidence="11 12">
    <name type="scientific">Candidatus Gallionella acididurans</name>
    <dbReference type="NCBI Taxonomy" id="1796491"/>
    <lineage>
        <taxon>Bacteria</taxon>
        <taxon>Pseudomonadati</taxon>
        <taxon>Pseudomonadota</taxon>
        <taxon>Betaproteobacteria</taxon>
        <taxon>Nitrosomonadales</taxon>
        <taxon>Gallionellaceae</taxon>
        <taxon>Gallionella</taxon>
    </lineage>
</organism>
<sequence>MARPIQAHIDLAAMESNLRVARRATSARIMSVIKADGYGHGVMRAAEALAATDGYALLDIQDAVRLRDAGYRQTILLLEGFFSAEELSGIAEYDLATVIHSQWQIAMLDAYPGPMKSGKGTLDVWLKVNSGMNRLGFAPQQVAQAMEQLRRHRAVRDITLMTHFANADEERGVAGPLALFNDLASAHRVPRSLANSAALLRYPSTHADWVRPGIMLYGASPFADASAQQLGLKPAMTLSSRIIATQQLRAGDEVGYGALFRAESNMRIGIVACGYADGYPRHAPSGTPVLVGGQRTKTLGRVSMDMLYVDLSALPQADVGSRVVLWGEGMPIEEVARAAGTVSYELMCALTLRVPIKT</sequence>
<comment type="function">
    <text evidence="7">Catalyzes the interconversion of L-alanine and D-alanine. May also act on other amino acids.</text>
</comment>
<dbReference type="InterPro" id="IPR029066">
    <property type="entry name" value="PLP-binding_barrel"/>
</dbReference>
<evidence type="ECO:0000256" key="6">
    <source>
        <dbReference type="ARBA" id="ARBA00023235"/>
    </source>
</evidence>
<dbReference type="FunFam" id="3.20.20.10:FF:000002">
    <property type="entry name" value="Alanine racemase"/>
    <property type="match status" value="1"/>
</dbReference>
<dbReference type="HAMAP" id="MF_01201">
    <property type="entry name" value="Ala_racemase"/>
    <property type="match status" value="1"/>
</dbReference>
<dbReference type="PATRIC" id="fig|1796491.3.peg.946"/>
<dbReference type="UniPathway" id="UPA00042">
    <property type="reaction ID" value="UER00497"/>
</dbReference>
<dbReference type="PANTHER" id="PTHR30511">
    <property type="entry name" value="ALANINE RACEMASE"/>
    <property type="match status" value="1"/>
</dbReference>
<dbReference type="InterPro" id="IPR009006">
    <property type="entry name" value="Ala_racemase/Decarboxylase_C"/>
</dbReference>
<accession>A0A139BVK9</accession>
<dbReference type="Gene3D" id="3.20.20.10">
    <property type="entry name" value="Alanine racemase"/>
    <property type="match status" value="1"/>
</dbReference>
<protein>
    <recommendedName>
        <fullName evidence="4 7">Alanine racemase</fullName>
        <ecNumber evidence="4 7">5.1.1.1</ecNumber>
    </recommendedName>
</protein>
<comment type="catalytic activity">
    <reaction evidence="1 7">
        <text>L-alanine = D-alanine</text>
        <dbReference type="Rhea" id="RHEA:20249"/>
        <dbReference type="ChEBI" id="CHEBI:57416"/>
        <dbReference type="ChEBI" id="CHEBI:57972"/>
        <dbReference type="EC" id="5.1.1.1"/>
    </reaction>
</comment>
<dbReference type="SUPFAM" id="SSF51419">
    <property type="entry name" value="PLP-binding barrel"/>
    <property type="match status" value="1"/>
</dbReference>
<dbReference type="InterPro" id="IPR001608">
    <property type="entry name" value="Ala_racemase_N"/>
</dbReference>
<dbReference type="InterPro" id="IPR011079">
    <property type="entry name" value="Ala_racemase_C"/>
</dbReference>
<evidence type="ECO:0000256" key="5">
    <source>
        <dbReference type="ARBA" id="ARBA00022898"/>
    </source>
</evidence>
<gene>
    <name evidence="11" type="ORF">AWT59_0865</name>
</gene>
<reference evidence="11 12" key="2">
    <citation type="submission" date="2016-03" db="EMBL/GenBank/DDBJ databases">
        <title>New uncultured bacterium of the family Gallionellaceae from acid mine drainage: description and reconstruction of genome based on metagenomic analysis of microbial community.</title>
        <authorList>
            <person name="Kadnikov V."/>
            <person name="Ivasenko D."/>
            <person name="Beletsky A."/>
            <person name="Mardanov A."/>
            <person name="Danilova E."/>
            <person name="Pimenov N."/>
            <person name="Karnachuk O."/>
            <person name="Ravin N."/>
        </authorList>
    </citation>
    <scope>NUCLEOTIDE SEQUENCE [LARGE SCALE GENOMIC DNA]</scope>
    <source>
        <strain evidence="11">ShG14-8</strain>
    </source>
</reference>
<dbReference type="EC" id="5.1.1.1" evidence="4 7"/>